<comment type="caution">
    <text evidence="2">The sequence shown here is derived from an EMBL/GenBank/DDBJ whole genome shotgun (WGS) entry which is preliminary data.</text>
</comment>
<dbReference type="Proteomes" id="UP000637002">
    <property type="component" value="Unassembled WGS sequence"/>
</dbReference>
<dbReference type="PROSITE" id="PS51742">
    <property type="entry name" value="PPC"/>
    <property type="match status" value="1"/>
</dbReference>
<keyword evidence="3" id="KW-1185">Reference proteome</keyword>
<reference evidence="2" key="2">
    <citation type="submission" date="2020-09" db="EMBL/GenBank/DDBJ databases">
        <authorList>
            <person name="Sun Q."/>
            <person name="Zhou Y."/>
        </authorList>
    </citation>
    <scope>NUCLEOTIDE SEQUENCE</scope>
    <source>
        <strain evidence="2">CGMCC 1.12919</strain>
    </source>
</reference>
<dbReference type="PANTHER" id="PTHR34988:SF1">
    <property type="entry name" value="DNA-BINDING PROTEIN"/>
    <property type="match status" value="1"/>
</dbReference>
<dbReference type="Pfam" id="PF03479">
    <property type="entry name" value="PCC"/>
    <property type="match status" value="1"/>
</dbReference>
<dbReference type="InterPro" id="IPR005175">
    <property type="entry name" value="PPC_dom"/>
</dbReference>
<dbReference type="InterPro" id="IPR025707">
    <property type="entry name" value="DNA_bp_PD1"/>
</dbReference>
<dbReference type="RefSeq" id="WP_188610657.1">
    <property type="nucleotide sequence ID" value="NZ_BMGG01000006.1"/>
</dbReference>
<reference evidence="2" key="1">
    <citation type="journal article" date="2014" name="Int. J. Syst. Evol. Microbiol.">
        <title>Complete genome sequence of Corynebacterium casei LMG S-19264T (=DSM 44701T), isolated from a smear-ripened cheese.</title>
        <authorList>
            <consortium name="US DOE Joint Genome Institute (JGI-PGF)"/>
            <person name="Walter F."/>
            <person name="Albersmeier A."/>
            <person name="Kalinowski J."/>
            <person name="Ruckert C."/>
        </authorList>
    </citation>
    <scope>NUCLEOTIDE SEQUENCE</scope>
    <source>
        <strain evidence="2">CGMCC 1.12919</strain>
    </source>
</reference>
<dbReference type="PANTHER" id="PTHR34988">
    <property type="entry name" value="PROTEIN, PUTATIVE-RELATED"/>
    <property type="match status" value="1"/>
</dbReference>
<gene>
    <name evidence="2" type="ORF">GCM10010994_37110</name>
</gene>
<dbReference type="AlphaFoldDB" id="A0A916XJ25"/>
<dbReference type="EMBL" id="BMGG01000006">
    <property type="protein sequence ID" value="GGC75242.1"/>
    <property type="molecule type" value="Genomic_DNA"/>
</dbReference>
<name>A0A916XJ25_9HYPH</name>
<dbReference type="PIRSF" id="PIRSF016702">
    <property type="entry name" value="DNA_bp_PD1"/>
    <property type="match status" value="1"/>
</dbReference>
<evidence type="ECO:0000313" key="3">
    <source>
        <dbReference type="Proteomes" id="UP000637002"/>
    </source>
</evidence>
<proteinExistence type="predicted"/>
<organism evidence="2 3">
    <name type="scientific">Chelatococcus reniformis</name>
    <dbReference type="NCBI Taxonomy" id="1494448"/>
    <lineage>
        <taxon>Bacteria</taxon>
        <taxon>Pseudomonadati</taxon>
        <taxon>Pseudomonadota</taxon>
        <taxon>Alphaproteobacteria</taxon>
        <taxon>Hyphomicrobiales</taxon>
        <taxon>Chelatococcaceae</taxon>
        <taxon>Chelatococcus</taxon>
    </lineage>
</organism>
<protein>
    <recommendedName>
        <fullName evidence="1">PPC domain-containing protein</fullName>
    </recommendedName>
</protein>
<accession>A0A916XJ25</accession>
<dbReference type="CDD" id="cd11378">
    <property type="entry name" value="DUF296"/>
    <property type="match status" value="1"/>
</dbReference>
<dbReference type="Gene3D" id="3.30.1330.80">
    <property type="entry name" value="Hypothetical protein, similar to alpha- acetolactate decarboxylase, domain 2"/>
    <property type="match status" value="1"/>
</dbReference>
<evidence type="ECO:0000259" key="1">
    <source>
        <dbReference type="PROSITE" id="PS51742"/>
    </source>
</evidence>
<sequence length="152" mass="16216">MAATTDIPRFVSTPTGFLLVLRQGDDAFAALERLTSDHAIPAASFMGFGFAGEVTFGFFDAESRQYQPRTFHDVELASMTGSLAWKDGRPSIHAHGVAGRKDFAAVGGHLLGLKVGTGSLEITVIVHDQRLERATDAAVGANVLQLPEHRPG</sequence>
<evidence type="ECO:0000313" key="2">
    <source>
        <dbReference type="EMBL" id="GGC75242.1"/>
    </source>
</evidence>
<dbReference type="SUPFAM" id="SSF117856">
    <property type="entry name" value="AF0104/ALDC/Ptd012-like"/>
    <property type="match status" value="1"/>
</dbReference>
<feature type="domain" description="PPC" evidence="1">
    <location>
        <begin position="11"/>
        <end position="147"/>
    </location>
</feature>